<dbReference type="PROSITE" id="PS00629">
    <property type="entry name" value="IMP_1"/>
    <property type="match status" value="1"/>
</dbReference>
<evidence type="ECO:0000256" key="1">
    <source>
        <dbReference type="ARBA" id="ARBA00009759"/>
    </source>
</evidence>
<dbReference type="Gene3D" id="3.40.190.80">
    <property type="match status" value="1"/>
</dbReference>
<dbReference type="RefSeq" id="WP_212704827.1">
    <property type="nucleotide sequence ID" value="NZ_CP073581.1"/>
</dbReference>
<feature type="binding site" evidence="5">
    <location>
        <position position="109"/>
    </location>
    <ligand>
        <name>Mg(2+)</name>
        <dbReference type="ChEBI" id="CHEBI:18420"/>
        <label>1</label>
        <note>catalytic</note>
    </ligand>
</feature>
<dbReference type="InterPro" id="IPR020583">
    <property type="entry name" value="Inositol_monoP_metal-BS"/>
</dbReference>
<reference evidence="6" key="1">
    <citation type="submission" date="2021-04" db="EMBL/GenBank/DDBJ databases">
        <title>Complete genome sequence for Sulfitobacter sp. strain JK7-1.</title>
        <authorList>
            <person name="Park S.-J."/>
        </authorList>
    </citation>
    <scope>NUCLEOTIDE SEQUENCE</scope>
    <source>
        <strain evidence="6">JK7-1</strain>
    </source>
</reference>
<sequence length="298" mass="32371">MTDSPTDDLPAPLPPALTPAQRQNVVNIVRRAARAEIVPRFRRLSSGDIATKSSPIDLVTEADTRAEAMITRALQIAFPSALIVGEEACAKKPDLLDKVADAALAFIIDPVDGTWNFAHGLANFGVIVAATRFGKPVFGLIYDPMNDDWAIADEEMTPQMQRPIGAPKTLAAAPAKPLDEMTGNFPVHMFDKAMQPRLAALIPDFRAIVNQRSSAVEYRLLAQGHQDFALTALLHPWDHAAGALICQRAGCHVQMLDGEDYTAARHEGFLLVAPDKASWSKLKKKFAFLLEDSAAPSE</sequence>
<evidence type="ECO:0000313" key="7">
    <source>
        <dbReference type="Proteomes" id="UP000683291"/>
    </source>
</evidence>
<dbReference type="GO" id="GO:0007165">
    <property type="term" value="P:signal transduction"/>
    <property type="evidence" value="ECO:0007669"/>
    <property type="project" value="TreeGrafter"/>
</dbReference>
<dbReference type="PANTHER" id="PTHR20854">
    <property type="entry name" value="INOSITOL MONOPHOSPHATASE"/>
    <property type="match status" value="1"/>
</dbReference>
<keyword evidence="4 5" id="KW-0460">Magnesium</keyword>
<dbReference type="Gene3D" id="3.30.540.10">
    <property type="entry name" value="Fructose-1,6-Bisphosphatase, subunit A, domain 1"/>
    <property type="match status" value="1"/>
</dbReference>
<keyword evidence="3" id="KW-0378">Hydrolase</keyword>
<dbReference type="GO" id="GO:0006020">
    <property type="term" value="P:inositol metabolic process"/>
    <property type="evidence" value="ECO:0007669"/>
    <property type="project" value="TreeGrafter"/>
</dbReference>
<dbReference type="GO" id="GO:0008934">
    <property type="term" value="F:inositol monophosphate 1-phosphatase activity"/>
    <property type="evidence" value="ECO:0007669"/>
    <property type="project" value="TreeGrafter"/>
</dbReference>
<keyword evidence="2 5" id="KW-0479">Metal-binding</keyword>
<dbReference type="PRINTS" id="PR00377">
    <property type="entry name" value="IMPHPHTASES"/>
</dbReference>
<dbReference type="AlphaFoldDB" id="A0A975JE70"/>
<gene>
    <name evidence="6" type="ORF">KDD17_00710</name>
</gene>
<evidence type="ECO:0000256" key="5">
    <source>
        <dbReference type="PIRSR" id="PIRSR600760-2"/>
    </source>
</evidence>
<dbReference type="Proteomes" id="UP000683291">
    <property type="component" value="Chromosome 1"/>
</dbReference>
<dbReference type="GO" id="GO:0046872">
    <property type="term" value="F:metal ion binding"/>
    <property type="evidence" value="ECO:0007669"/>
    <property type="project" value="UniProtKB-KW"/>
</dbReference>
<dbReference type="SUPFAM" id="SSF56655">
    <property type="entry name" value="Carbohydrate phosphatase"/>
    <property type="match status" value="1"/>
</dbReference>
<dbReference type="InterPro" id="IPR000760">
    <property type="entry name" value="Inositol_monophosphatase-like"/>
</dbReference>
<keyword evidence="7" id="KW-1185">Reference proteome</keyword>
<comment type="similarity">
    <text evidence="1">Belongs to the inositol monophosphatase superfamily.</text>
</comment>
<accession>A0A975JE70</accession>
<evidence type="ECO:0000256" key="3">
    <source>
        <dbReference type="ARBA" id="ARBA00022801"/>
    </source>
</evidence>
<feature type="binding site" evidence="5">
    <location>
        <position position="112"/>
    </location>
    <ligand>
        <name>Mg(2+)</name>
        <dbReference type="ChEBI" id="CHEBI:18420"/>
        <label>1</label>
        <note>catalytic</note>
    </ligand>
</feature>
<evidence type="ECO:0000313" key="6">
    <source>
        <dbReference type="EMBL" id="QUJ76630.1"/>
    </source>
</evidence>
<name>A0A975JE70_9RHOB</name>
<feature type="binding site" evidence="5">
    <location>
        <position position="238"/>
    </location>
    <ligand>
        <name>Mg(2+)</name>
        <dbReference type="ChEBI" id="CHEBI:18420"/>
        <label>1</label>
        <note>catalytic</note>
    </ligand>
</feature>
<proteinExistence type="inferred from homology"/>
<dbReference type="EMBL" id="CP073581">
    <property type="protein sequence ID" value="QUJ76630.1"/>
    <property type="molecule type" value="Genomic_DNA"/>
</dbReference>
<dbReference type="PANTHER" id="PTHR20854:SF4">
    <property type="entry name" value="INOSITOL-1-MONOPHOSPHATASE-RELATED"/>
    <property type="match status" value="1"/>
</dbReference>
<evidence type="ECO:0000256" key="4">
    <source>
        <dbReference type="ARBA" id="ARBA00022842"/>
    </source>
</evidence>
<dbReference type="Pfam" id="PF00459">
    <property type="entry name" value="Inositol_P"/>
    <property type="match status" value="1"/>
</dbReference>
<organism evidence="6 7">
    <name type="scientific">Sulfitobacter albidus</name>
    <dbReference type="NCBI Taxonomy" id="2829501"/>
    <lineage>
        <taxon>Bacteria</taxon>
        <taxon>Pseudomonadati</taxon>
        <taxon>Pseudomonadota</taxon>
        <taxon>Alphaproteobacteria</taxon>
        <taxon>Rhodobacterales</taxon>
        <taxon>Roseobacteraceae</taxon>
        <taxon>Sulfitobacter</taxon>
    </lineage>
</organism>
<protein>
    <submittedName>
        <fullName evidence="6">Inositol monophosphatase</fullName>
    </submittedName>
</protein>
<evidence type="ECO:0000256" key="2">
    <source>
        <dbReference type="ARBA" id="ARBA00022723"/>
    </source>
</evidence>
<comment type="cofactor">
    <cofactor evidence="5">
        <name>Mg(2+)</name>
        <dbReference type="ChEBI" id="CHEBI:18420"/>
    </cofactor>
</comment>
<dbReference type="KEGG" id="sual:KDD17_00710"/>
<feature type="binding site" evidence="5">
    <location>
        <position position="86"/>
    </location>
    <ligand>
        <name>Mg(2+)</name>
        <dbReference type="ChEBI" id="CHEBI:18420"/>
        <label>1</label>
        <note>catalytic</note>
    </ligand>
</feature>